<evidence type="ECO:0000313" key="3">
    <source>
        <dbReference type="Proteomes" id="UP001177140"/>
    </source>
</evidence>
<comment type="caution">
    <text evidence="2">The sequence shown here is derived from an EMBL/GenBank/DDBJ whole genome shotgun (WGS) entry which is preliminary data.</text>
</comment>
<feature type="non-terminal residue" evidence="2">
    <location>
        <position position="149"/>
    </location>
</feature>
<keyword evidence="3" id="KW-1185">Reference proteome</keyword>
<name>A0AA41S2E3_PAPNU</name>
<organism evidence="2 3">
    <name type="scientific">Papaver nudicaule</name>
    <name type="common">Iceland poppy</name>
    <dbReference type="NCBI Taxonomy" id="74823"/>
    <lineage>
        <taxon>Eukaryota</taxon>
        <taxon>Viridiplantae</taxon>
        <taxon>Streptophyta</taxon>
        <taxon>Embryophyta</taxon>
        <taxon>Tracheophyta</taxon>
        <taxon>Spermatophyta</taxon>
        <taxon>Magnoliopsida</taxon>
        <taxon>Ranunculales</taxon>
        <taxon>Papaveraceae</taxon>
        <taxon>Papaveroideae</taxon>
        <taxon>Papaver</taxon>
    </lineage>
</organism>
<dbReference type="EMBL" id="JAJJMA010083971">
    <property type="protein sequence ID" value="MCL7028842.1"/>
    <property type="molecule type" value="Genomic_DNA"/>
</dbReference>
<evidence type="ECO:0000313" key="2">
    <source>
        <dbReference type="EMBL" id="MCL7028842.1"/>
    </source>
</evidence>
<proteinExistence type="predicted"/>
<accession>A0AA41S2E3</accession>
<gene>
    <name evidence="2" type="ORF">MKW94_007355</name>
</gene>
<reference evidence="2" key="1">
    <citation type="submission" date="2022-03" db="EMBL/GenBank/DDBJ databases">
        <title>A functionally conserved STORR gene fusion in Papaver species that diverged 16.8 million years ago.</title>
        <authorList>
            <person name="Catania T."/>
        </authorList>
    </citation>
    <scope>NUCLEOTIDE SEQUENCE</scope>
    <source>
        <strain evidence="2">S-191538</strain>
    </source>
</reference>
<feature type="non-terminal residue" evidence="2">
    <location>
        <position position="1"/>
    </location>
</feature>
<feature type="compositionally biased region" description="Acidic residues" evidence="1">
    <location>
        <begin position="121"/>
        <end position="134"/>
    </location>
</feature>
<feature type="region of interest" description="Disordered" evidence="1">
    <location>
        <begin position="28"/>
        <end position="149"/>
    </location>
</feature>
<sequence>ERDRHVIQSQNTERAMNSAILPQRVYTYNTRSKRKPDIRVETLQPLKQKPDSFANTKSKRRPEKKAETLQSSKQKPDSNTRSKRKPDRKAGNRQSSKQKPDAFANTRPSKMNIPEEIPLVDLDEEWRENNESDEEFHGGFAYLLGEKET</sequence>
<dbReference type="AlphaFoldDB" id="A0AA41S2E3"/>
<evidence type="ECO:0000256" key="1">
    <source>
        <dbReference type="SAM" id="MobiDB-lite"/>
    </source>
</evidence>
<protein>
    <submittedName>
        <fullName evidence="2">Uncharacterized protein</fullName>
    </submittedName>
</protein>
<dbReference type="Proteomes" id="UP001177140">
    <property type="component" value="Unassembled WGS sequence"/>
</dbReference>